<accession>A0A074ZAV1</accession>
<dbReference type="GeneID" id="20323484"/>
<proteinExistence type="predicted"/>
<evidence type="ECO:0000313" key="2">
    <source>
        <dbReference type="Proteomes" id="UP000054324"/>
    </source>
</evidence>
<protein>
    <submittedName>
        <fullName evidence="1">Uncharacterized protein</fullName>
    </submittedName>
</protein>
<dbReference type="KEGG" id="ovi:T265_09311"/>
<organism evidence="1 2">
    <name type="scientific">Opisthorchis viverrini</name>
    <name type="common">Southeast Asian liver fluke</name>
    <dbReference type="NCBI Taxonomy" id="6198"/>
    <lineage>
        <taxon>Eukaryota</taxon>
        <taxon>Metazoa</taxon>
        <taxon>Spiralia</taxon>
        <taxon>Lophotrochozoa</taxon>
        <taxon>Platyhelminthes</taxon>
        <taxon>Trematoda</taxon>
        <taxon>Digenea</taxon>
        <taxon>Opisthorchiida</taxon>
        <taxon>Opisthorchiata</taxon>
        <taxon>Opisthorchiidae</taxon>
        <taxon>Opisthorchis</taxon>
    </lineage>
</organism>
<dbReference type="CTD" id="20323484"/>
<dbReference type="AlphaFoldDB" id="A0A074ZAV1"/>
<evidence type="ECO:0000313" key="1">
    <source>
        <dbReference type="EMBL" id="KER22652.1"/>
    </source>
</evidence>
<dbReference type="EMBL" id="KL596887">
    <property type="protein sequence ID" value="KER22652.1"/>
    <property type="molecule type" value="Genomic_DNA"/>
</dbReference>
<sequence length="64" mass="7328">MTSHVRRHGVSNKELYNDSSIYCVRTMVKPPQGIHCRSGGKLNDWLNMGKGNVEQLDLSKEFHQ</sequence>
<reference evidence="1 2" key="1">
    <citation type="submission" date="2013-11" db="EMBL/GenBank/DDBJ databases">
        <title>Opisthorchis viverrini - life in the bile duct.</title>
        <authorList>
            <person name="Young N.D."/>
            <person name="Nagarajan N."/>
            <person name="Lin S.J."/>
            <person name="Korhonen P.K."/>
            <person name="Jex A.R."/>
            <person name="Hall R.S."/>
            <person name="Safavi-Hemami H."/>
            <person name="Kaewkong W."/>
            <person name="Bertrand D."/>
            <person name="Gao S."/>
            <person name="Seet Q."/>
            <person name="Wongkham S."/>
            <person name="Teh B.T."/>
            <person name="Wongkham C."/>
            <person name="Intapan P.M."/>
            <person name="Maleewong W."/>
            <person name="Yang X."/>
            <person name="Hu M."/>
            <person name="Wang Z."/>
            <person name="Hofmann A."/>
            <person name="Sternberg P.W."/>
            <person name="Tan P."/>
            <person name="Wang J."/>
            <person name="Gasser R.B."/>
        </authorList>
    </citation>
    <scope>NUCLEOTIDE SEQUENCE [LARGE SCALE GENOMIC DNA]</scope>
</reference>
<keyword evidence="2" id="KW-1185">Reference proteome</keyword>
<dbReference type="Proteomes" id="UP000054324">
    <property type="component" value="Unassembled WGS sequence"/>
</dbReference>
<dbReference type="RefSeq" id="XP_009173604.1">
    <property type="nucleotide sequence ID" value="XM_009175340.1"/>
</dbReference>
<name>A0A074ZAV1_OPIVI</name>
<gene>
    <name evidence="1" type="ORF">T265_09311</name>
</gene>